<dbReference type="Proteomes" id="UP000027135">
    <property type="component" value="Unassembled WGS sequence"/>
</dbReference>
<protein>
    <submittedName>
        <fullName evidence="2">Uncharacterized protein</fullName>
    </submittedName>
</protein>
<dbReference type="STRING" id="136037.A0A067RJZ9"/>
<evidence type="ECO:0000313" key="2">
    <source>
        <dbReference type="EMBL" id="KDR20924.1"/>
    </source>
</evidence>
<organism evidence="2 3">
    <name type="scientific">Zootermopsis nevadensis</name>
    <name type="common">Dampwood termite</name>
    <dbReference type="NCBI Taxonomy" id="136037"/>
    <lineage>
        <taxon>Eukaryota</taxon>
        <taxon>Metazoa</taxon>
        <taxon>Ecdysozoa</taxon>
        <taxon>Arthropoda</taxon>
        <taxon>Hexapoda</taxon>
        <taxon>Insecta</taxon>
        <taxon>Pterygota</taxon>
        <taxon>Neoptera</taxon>
        <taxon>Polyneoptera</taxon>
        <taxon>Dictyoptera</taxon>
        <taxon>Blattodea</taxon>
        <taxon>Blattoidea</taxon>
        <taxon>Termitoidae</taxon>
        <taxon>Termopsidae</taxon>
        <taxon>Zootermopsis</taxon>
    </lineage>
</organism>
<feature type="compositionally biased region" description="Polar residues" evidence="1">
    <location>
        <begin position="107"/>
        <end position="118"/>
    </location>
</feature>
<feature type="compositionally biased region" description="Polar residues" evidence="1">
    <location>
        <begin position="79"/>
        <end position="92"/>
    </location>
</feature>
<dbReference type="AlphaFoldDB" id="A0A067RJZ9"/>
<feature type="compositionally biased region" description="Basic and acidic residues" evidence="1">
    <location>
        <begin position="119"/>
        <end position="129"/>
    </location>
</feature>
<proteinExistence type="predicted"/>
<reference evidence="2 3" key="1">
    <citation type="journal article" date="2014" name="Nat. Commun.">
        <title>Molecular traces of alternative social organization in a termite genome.</title>
        <authorList>
            <person name="Terrapon N."/>
            <person name="Li C."/>
            <person name="Robertson H.M."/>
            <person name="Ji L."/>
            <person name="Meng X."/>
            <person name="Booth W."/>
            <person name="Chen Z."/>
            <person name="Childers C.P."/>
            <person name="Glastad K.M."/>
            <person name="Gokhale K."/>
            <person name="Gowin J."/>
            <person name="Gronenberg W."/>
            <person name="Hermansen R.A."/>
            <person name="Hu H."/>
            <person name="Hunt B.G."/>
            <person name="Huylmans A.K."/>
            <person name="Khalil S.M."/>
            <person name="Mitchell R.D."/>
            <person name="Munoz-Torres M.C."/>
            <person name="Mustard J.A."/>
            <person name="Pan H."/>
            <person name="Reese J.T."/>
            <person name="Scharf M.E."/>
            <person name="Sun F."/>
            <person name="Vogel H."/>
            <person name="Xiao J."/>
            <person name="Yang W."/>
            <person name="Yang Z."/>
            <person name="Yang Z."/>
            <person name="Zhou J."/>
            <person name="Zhu J."/>
            <person name="Brent C.S."/>
            <person name="Elsik C.G."/>
            <person name="Goodisman M.A."/>
            <person name="Liberles D.A."/>
            <person name="Roe R.M."/>
            <person name="Vargo E.L."/>
            <person name="Vilcinskas A."/>
            <person name="Wang J."/>
            <person name="Bornberg-Bauer E."/>
            <person name="Korb J."/>
            <person name="Zhang G."/>
            <person name="Liebig J."/>
        </authorList>
    </citation>
    <scope>NUCLEOTIDE SEQUENCE [LARGE SCALE GENOMIC DNA]</scope>
    <source>
        <tissue evidence="2">Whole organism</tissue>
    </source>
</reference>
<gene>
    <name evidence="2" type="ORF">L798_03862</name>
</gene>
<feature type="region of interest" description="Disordered" evidence="1">
    <location>
        <begin position="79"/>
        <end position="143"/>
    </location>
</feature>
<evidence type="ECO:0000256" key="1">
    <source>
        <dbReference type="SAM" id="MobiDB-lite"/>
    </source>
</evidence>
<evidence type="ECO:0000313" key="3">
    <source>
        <dbReference type="Proteomes" id="UP000027135"/>
    </source>
</evidence>
<name>A0A067RJZ9_ZOONE</name>
<dbReference type="EMBL" id="KK852577">
    <property type="protein sequence ID" value="KDR20924.1"/>
    <property type="molecule type" value="Genomic_DNA"/>
</dbReference>
<sequence length="191" mass="21730">MPEKVTFIQPSHQMPFKSDLEAKESNTQIPQFKELTTVNLHTPNLPPRPNLEVTTIEADVKLPNPATLKHHSYIKDSSSKFSNTLSETNTTPYPAEKADNEYPEGIITSTEPDVSSTDKQPEASWKHETSNSNNKNEENIPQDVNSPLNMLREVHRKLIQETPHSVRGKMHFLQQLKNKMLCFIGKVFILT</sequence>
<dbReference type="InParanoid" id="A0A067RJZ9"/>
<keyword evidence="3" id="KW-1185">Reference proteome</keyword>
<accession>A0A067RJZ9</accession>
<feature type="region of interest" description="Disordered" evidence="1">
    <location>
        <begin position="1"/>
        <end position="25"/>
    </location>
</feature>